<dbReference type="SUPFAM" id="SSF53686">
    <property type="entry name" value="Tryptophan synthase beta subunit-like PLP-dependent enzymes"/>
    <property type="match status" value="1"/>
</dbReference>
<reference evidence="1 2" key="1">
    <citation type="journal article" date="2018" name="Mol. Biol. Evol.">
        <title>Broad Genomic Sampling Reveals a Smut Pathogenic Ancestry of the Fungal Clade Ustilaginomycotina.</title>
        <authorList>
            <person name="Kijpornyongpan T."/>
            <person name="Mondo S.J."/>
            <person name="Barry K."/>
            <person name="Sandor L."/>
            <person name="Lee J."/>
            <person name="Lipzen A."/>
            <person name="Pangilinan J."/>
            <person name="LaButti K."/>
            <person name="Hainaut M."/>
            <person name="Henrissat B."/>
            <person name="Grigoriev I.V."/>
            <person name="Spatafora J.W."/>
            <person name="Aime M.C."/>
        </authorList>
    </citation>
    <scope>NUCLEOTIDE SEQUENCE [LARGE SCALE GENOMIC DNA]</scope>
    <source>
        <strain evidence="1 2">MCA 4186</strain>
    </source>
</reference>
<dbReference type="PANTHER" id="PTHR42690:SF1">
    <property type="entry name" value="THREONINE SYNTHASE-LIKE 2"/>
    <property type="match status" value="1"/>
</dbReference>
<accession>A0A316Z6B4</accession>
<sequence>TKSTILKYFTRSATSHHEGSYLIDPHTAVGFCASNRRASGSVHQVVLSTAHPAKFAEAVTGALEAARDVQWDFERDVLPKEMRGLLQRERRCRDVKLPQGSGGKVERLAQATREVVEEQAQSMKMAKEAPTQSL</sequence>
<dbReference type="Gene3D" id="3.40.50.1100">
    <property type="match status" value="1"/>
</dbReference>
<dbReference type="PANTHER" id="PTHR42690">
    <property type="entry name" value="THREONINE SYNTHASE FAMILY MEMBER"/>
    <property type="match status" value="1"/>
</dbReference>
<keyword evidence="2" id="KW-1185">Reference proteome</keyword>
<dbReference type="GO" id="GO:0009088">
    <property type="term" value="P:threonine biosynthetic process"/>
    <property type="evidence" value="ECO:0007669"/>
    <property type="project" value="TreeGrafter"/>
</dbReference>
<dbReference type="GeneID" id="37271746"/>
<dbReference type="RefSeq" id="XP_025597606.1">
    <property type="nucleotide sequence ID" value="XM_025744202.1"/>
</dbReference>
<dbReference type="InterPro" id="IPR051166">
    <property type="entry name" value="Threonine_Synthase"/>
</dbReference>
<dbReference type="InterPro" id="IPR036052">
    <property type="entry name" value="TrpB-like_PALP_sf"/>
</dbReference>
<dbReference type="AlphaFoldDB" id="A0A316Z6B4"/>
<dbReference type="STRING" id="58919.A0A316Z6B4"/>
<evidence type="ECO:0000313" key="1">
    <source>
        <dbReference type="EMBL" id="PWN97327.1"/>
    </source>
</evidence>
<name>A0A316Z6B4_9BASI</name>
<dbReference type="GO" id="GO:0004795">
    <property type="term" value="F:threonine synthase activity"/>
    <property type="evidence" value="ECO:0007669"/>
    <property type="project" value="TreeGrafter"/>
</dbReference>
<dbReference type="OrthoDB" id="5203861at2759"/>
<dbReference type="EMBL" id="KZ819295">
    <property type="protein sequence ID" value="PWN97327.1"/>
    <property type="molecule type" value="Genomic_DNA"/>
</dbReference>
<organism evidence="1 2">
    <name type="scientific">Tilletiopsis washingtonensis</name>
    <dbReference type="NCBI Taxonomy" id="58919"/>
    <lineage>
        <taxon>Eukaryota</taxon>
        <taxon>Fungi</taxon>
        <taxon>Dikarya</taxon>
        <taxon>Basidiomycota</taxon>
        <taxon>Ustilaginomycotina</taxon>
        <taxon>Exobasidiomycetes</taxon>
        <taxon>Entylomatales</taxon>
        <taxon>Entylomatales incertae sedis</taxon>
        <taxon>Tilletiopsis</taxon>
    </lineage>
</organism>
<feature type="non-terminal residue" evidence="1">
    <location>
        <position position="1"/>
    </location>
</feature>
<dbReference type="Pfam" id="PF24857">
    <property type="entry name" value="THR4_C"/>
    <property type="match status" value="1"/>
</dbReference>
<protein>
    <recommendedName>
        <fullName evidence="3">Threonine synthase</fullName>
    </recommendedName>
</protein>
<gene>
    <name evidence="1" type="ORF">FA09DRAFT_339337</name>
</gene>
<evidence type="ECO:0008006" key="3">
    <source>
        <dbReference type="Google" id="ProtNLM"/>
    </source>
</evidence>
<dbReference type="Proteomes" id="UP000245946">
    <property type="component" value="Unassembled WGS sequence"/>
</dbReference>
<proteinExistence type="predicted"/>
<evidence type="ECO:0000313" key="2">
    <source>
        <dbReference type="Proteomes" id="UP000245946"/>
    </source>
</evidence>